<protein>
    <recommendedName>
        <fullName evidence="6">Rho-GAP domain-containing protein</fullName>
    </recommendedName>
</protein>
<feature type="domain" description="CRAL-TRIO" evidence="2">
    <location>
        <begin position="117"/>
        <end position="273"/>
    </location>
</feature>
<dbReference type="SUPFAM" id="SSF52087">
    <property type="entry name" value="CRAL/TRIO domain"/>
    <property type="match status" value="1"/>
</dbReference>
<dbReference type="PROSITE" id="PS50238">
    <property type="entry name" value="RHOGAP"/>
    <property type="match status" value="1"/>
</dbReference>
<dbReference type="STRING" id="282301.A0A267FHB0"/>
<dbReference type="Gene3D" id="3.40.525.10">
    <property type="entry name" value="CRAL-TRIO lipid binding domain"/>
    <property type="match status" value="1"/>
</dbReference>
<feature type="compositionally biased region" description="Acidic residues" evidence="1">
    <location>
        <begin position="36"/>
        <end position="50"/>
    </location>
</feature>
<dbReference type="Gene3D" id="1.10.555.10">
    <property type="entry name" value="Rho GTPase activation protein"/>
    <property type="match status" value="1"/>
</dbReference>
<organism evidence="4 5">
    <name type="scientific">Macrostomum lignano</name>
    <dbReference type="NCBI Taxonomy" id="282301"/>
    <lineage>
        <taxon>Eukaryota</taxon>
        <taxon>Metazoa</taxon>
        <taxon>Spiralia</taxon>
        <taxon>Lophotrochozoa</taxon>
        <taxon>Platyhelminthes</taxon>
        <taxon>Rhabditophora</taxon>
        <taxon>Macrostomorpha</taxon>
        <taxon>Macrostomida</taxon>
        <taxon>Macrostomidae</taxon>
        <taxon>Macrostomum</taxon>
    </lineage>
</organism>
<keyword evidence="5" id="KW-1185">Reference proteome</keyword>
<evidence type="ECO:0000256" key="1">
    <source>
        <dbReference type="SAM" id="MobiDB-lite"/>
    </source>
</evidence>
<feature type="domain" description="Rho-GAP" evidence="3">
    <location>
        <begin position="313"/>
        <end position="499"/>
    </location>
</feature>
<dbReference type="PANTHER" id="PTHR45808">
    <property type="entry name" value="RHO GTPASE-ACTIVATING PROTEIN 68F"/>
    <property type="match status" value="1"/>
</dbReference>
<dbReference type="Proteomes" id="UP000215902">
    <property type="component" value="Unassembled WGS sequence"/>
</dbReference>
<dbReference type="Pfam" id="PF13716">
    <property type="entry name" value="CRAL_TRIO_2"/>
    <property type="match status" value="1"/>
</dbReference>
<dbReference type="InterPro" id="IPR000198">
    <property type="entry name" value="RhoGAP_dom"/>
</dbReference>
<evidence type="ECO:0000259" key="3">
    <source>
        <dbReference type="PROSITE" id="PS50238"/>
    </source>
</evidence>
<feature type="region of interest" description="Disordered" evidence="1">
    <location>
        <begin position="1"/>
        <end position="50"/>
    </location>
</feature>
<name>A0A267FHB0_9PLAT</name>
<reference evidence="4 5" key="1">
    <citation type="submission" date="2017-06" db="EMBL/GenBank/DDBJ databases">
        <title>A platform for efficient transgenesis in Macrostomum lignano, a flatworm model organism for stem cell research.</title>
        <authorList>
            <person name="Berezikov E."/>
        </authorList>
    </citation>
    <scope>NUCLEOTIDE SEQUENCE [LARGE SCALE GENOMIC DNA]</scope>
    <source>
        <strain evidence="4">DV1</strain>
        <tissue evidence="4">Whole organism</tissue>
    </source>
</reference>
<dbReference type="AlphaFoldDB" id="A0A267FHB0"/>
<dbReference type="PANTHER" id="PTHR45808:SF2">
    <property type="entry name" value="RHO GTPASE-ACTIVATING PROTEIN 68F"/>
    <property type="match status" value="1"/>
</dbReference>
<dbReference type="GO" id="GO:2001136">
    <property type="term" value="P:negative regulation of endocytic recycling"/>
    <property type="evidence" value="ECO:0007669"/>
    <property type="project" value="TreeGrafter"/>
</dbReference>
<dbReference type="InterPro" id="IPR008936">
    <property type="entry name" value="Rho_GTPase_activation_prot"/>
</dbReference>
<dbReference type="CDD" id="cd00170">
    <property type="entry name" value="SEC14"/>
    <property type="match status" value="1"/>
</dbReference>
<evidence type="ECO:0008006" key="6">
    <source>
        <dbReference type="Google" id="ProtNLM"/>
    </source>
</evidence>
<accession>A0A267FHB0</accession>
<sequence length="501" mass="56125">MSNQSETATAEHEQQQSQQLEASGSAIIDVDHDFAEPELEFDESGLELTENEGSIELDETEADEECQNIDDQSDENFAAAAAAGGRITPEGFIDEDFEDTLGSPATEVNTQDLVDTEFKDISKLGVIQVVGDDRLGRKVIIFSACRLPPSNTLDHQRLLKYIINTLNQYVENDYVLVYFHHGLNSKNKPSFAWLKQAYSEFDRKYKKNLKAFLIVHPTKLIKALYYLFRPLLSVKFGRKLAYVNYLSELKSHNLFLDQMPIPQRVREYDDSLRSGSRTGSSHYASSEELGCASGGLGVGGLAANPLPTTQFGVSLQHIKHYNAGSVICPVVEHTVTYLRDCCLDVEGIFRRSCSVTLVREVQEKYNKGESVEFRDLADPHLAAVLLKTFLRELAEPLLTFELYDAVIENHSLPAKQKVGHAAELVSNQLPDDNYDLLNYIVHFLSEVAENASKNKMTAVNLGIVFGPNLIWSRQQASLTVMKPINCFAQLLISDYAQIFLR</sequence>
<dbReference type="SMART" id="SM00324">
    <property type="entry name" value="RhoGAP"/>
    <property type="match status" value="1"/>
</dbReference>
<gene>
    <name evidence="4" type="ORF">BOX15_Mlig002115g2</name>
</gene>
<dbReference type="PROSITE" id="PS50191">
    <property type="entry name" value="CRAL_TRIO"/>
    <property type="match status" value="1"/>
</dbReference>
<comment type="caution">
    <text evidence="4">The sequence shown here is derived from an EMBL/GenBank/DDBJ whole genome shotgun (WGS) entry which is preliminary data.</text>
</comment>
<evidence type="ECO:0000313" key="5">
    <source>
        <dbReference type="Proteomes" id="UP000215902"/>
    </source>
</evidence>
<dbReference type="GO" id="GO:0007264">
    <property type="term" value="P:small GTPase-mediated signal transduction"/>
    <property type="evidence" value="ECO:0007669"/>
    <property type="project" value="TreeGrafter"/>
</dbReference>
<dbReference type="SMART" id="SM00516">
    <property type="entry name" value="SEC14"/>
    <property type="match status" value="1"/>
</dbReference>
<dbReference type="Pfam" id="PF00620">
    <property type="entry name" value="RhoGAP"/>
    <property type="match status" value="1"/>
</dbReference>
<dbReference type="EMBL" id="NIVC01001028">
    <property type="protein sequence ID" value="PAA73170.1"/>
    <property type="molecule type" value="Genomic_DNA"/>
</dbReference>
<evidence type="ECO:0000313" key="4">
    <source>
        <dbReference type="EMBL" id="PAA73170.1"/>
    </source>
</evidence>
<dbReference type="InterPro" id="IPR036865">
    <property type="entry name" value="CRAL-TRIO_dom_sf"/>
</dbReference>
<evidence type="ECO:0000259" key="2">
    <source>
        <dbReference type="PROSITE" id="PS50191"/>
    </source>
</evidence>
<dbReference type="GO" id="GO:0005737">
    <property type="term" value="C:cytoplasm"/>
    <property type="evidence" value="ECO:0007669"/>
    <property type="project" value="TreeGrafter"/>
</dbReference>
<proteinExistence type="predicted"/>
<dbReference type="SUPFAM" id="SSF48350">
    <property type="entry name" value="GTPase activation domain, GAP"/>
    <property type="match status" value="1"/>
</dbReference>
<dbReference type="OrthoDB" id="19923at2759"/>
<dbReference type="GO" id="GO:0005096">
    <property type="term" value="F:GTPase activator activity"/>
    <property type="evidence" value="ECO:0007669"/>
    <property type="project" value="TreeGrafter"/>
</dbReference>
<dbReference type="InterPro" id="IPR001251">
    <property type="entry name" value="CRAL-TRIO_dom"/>
</dbReference>